<dbReference type="Proteomes" id="UP000263377">
    <property type="component" value="Unassembled WGS sequence"/>
</dbReference>
<accession>A0A372ZXP7</accession>
<feature type="active site" description="Acyl-thioester intermediate" evidence="2">
    <location>
        <position position="245"/>
    </location>
</feature>
<keyword evidence="4" id="KW-1133">Transmembrane helix</keyword>
<dbReference type="InterPro" id="IPR023365">
    <property type="entry name" value="Sortase_dom-sf"/>
</dbReference>
<evidence type="ECO:0000313" key="5">
    <source>
        <dbReference type="EMBL" id="RGD60619.1"/>
    </source>
</evidence>
<sequence>MQDESARSAEPAQEAFAPPEPRAGRGRSRALAALGVFGELLITMGLVLGLFVGYSLWWTNVQADRSASAAADRLRGSWAAGPRPGPGATPGAAPAPGASAAPGAPGAEPGSVPKQFAAGDDVGFLHVPAMGRDYQVLIRMGTSTEVLDDGVAGVYEQPYRAAMPWDQQGNFALAAHRDGHGAKFHDLDAVHRGDAVVVETRDKWYVYKVDSTLAETSKYDTGIVAPVPARSGYEGPGRYITLTTCTPVYTSRYRMAVWGSLVRVDDMDAKRTPPPELRHS</sequence>
<dbReference type="EMBL" id="QVIG01000001">
    <property type="protein sequence ID" value="RGD60619.1"/>
    <property type="molecule type" value="Genomic_DNA"/>
</dbReference>
<dbReference type="InterPro" id="IPR053465">
    <property type="entry name" value="Sortase_Class_E"/>
</dbReference>
<keyword evidence="4" id="KW-0472">Membrane</keyword>
<keyword evidence="6" id="KW-1185">Reference proteome</keyword>
<feature type="compositionally biased region" description="Low complexity" evidence="3">
    <location>
        <begin position="89"/>
        <end position="110"/>
    </location>
</feature>
<feature type="active site" description="Proton donor/acceptor" evidence="2">
    <location>
        <position position="176"/>
    </location>
</feature>
<keyword evidence="1" id="KW-0378">Hydrolase</keyword>
<reference evidence="5 6" key="1">
    <citation type="submission" date="2018-08" db="EMBL/GenBank/DDBJ databases">
        <title>Diversity &amp; Physiological Properties of Lignin-Decomposing Actinobacteria from Soil.</title>
        <authorList>
            <person name="Roh S.G."/>
            <person name="Kim S.B."/>
        </authorList>
    </citation>
    <scope>NUCLEOTIDE SEQUENCE [LARGE SCALE GENOMIC DNA]</scope>
    <source>
        <strain evidence="5 6">MMS17-GH009</strain>
    </source>
</reference>
<feature type="region of interest" description="Disordered" evidence="3">
    <location>
        <begin position="77"/>
        <end position="113"/>
    </location>
</feature>
<dbReference type="SUPFAM" id="SSF63817">
    <property type="entry name" value="Sortase"/>
    <property type="match status" value="1"/>
</dbReference>
<dbReference type="RefSeq" id="WP_074001949.1">
    <property type="nucleotide sequence ID" value="NZ_QVIG01000001.1"/>
</dbReference>
<evidence type="ECO:0000256" key="4">
    <source>
        <dbReference type="SAM" id="Phobius"/>
    </source>
</evidence>
<gene>
    <name evidence="5" type="ORF">DR950_25140</name>
</gene>
<dbReference type="NCBIfam" id="TIGR01076">
    <property type="entry name" value="sortase_fam"/>
    <property type="match status" value="1"/>
</dbReference>
<feature type="region of interest" description="Disordered" evidence="3">
    <location>
        <begin position="1"/>
        <end position="25"/>
    </location>
</feature>
<dbReference type="Gene3D" id="2.40.260.10">
    <property type="entry name" value="Sortase"/>
    <property type="match status" value="1"/>
</dbReference>
<comment type="caution">
    <text evidence="5">The sequence shown here is derived from an EMBL/GenBank/DDBJ whole genome shotgun (WGS) entry which is preliminary data.</text>
</comment>
<dbReference type="InterPro" id="IPR005754">
    <property type="entry name" value="Sortase"/>
</dbReference>
<evidence type="ECO:0000313" key="6">
    <source>
        <dbReference type="Proteomes" id="UP000263377"/>
    </source>
</evidence>
<name>A0A372ZXP7_9ACTN</name>
<proteinExistence type="predicted"/>
<dbReference type="CDD" id="cd05830">
    <property type="entry name" value="Sortase_E"/>
    <property type="match status" value="1"/>
</dbReference>
<dbReference type="InterPro" id="IPR042003">
    <property type="entry name" value="Sortase_E"/>
</dbReference>
<evidence type="ECO:0000256" key="3">
    <source>
        <dbReference type="SAM" id="MobiDB-lite"/>
    </source>
</evidence>
<feature type="transmembrane region" description="Helical" evidence="4">
    <location>
        <begin position="31"/>
        <end position="58"/>
    </location>
</feature>
<dbReference type="Pfam" id="PF04203">
    <property type="entry name" value="Sortase"/>
    <property type="match status" value="1"/>
</dbReference>
<evidence type="ECO:0000256" key="1">
    <source>
        <dbReference type="ARBA" id="ARBA00022801"/>
    </source>
</evidence>
<protein>
    <submittedName>
        <fullName evidence="5">Class E sortase</fullName>
    </submittedName>
</protein>
<dbReference type="GO" id="GO:0016787">
    <property type="term" value="F:hydrolase activity"/>
    <property type="evidence" value="ECO:0007669"/>
    <property type="project" value="UniProtKB-KW"/>
</dbReference>
<evidence type="ECO:0000256" key="2">
    <source>
        <dbReference type="PIRSR" id="PIRSR605754-1"/>
    </source>
</evidence>
<dbReference type="AlphaFoldDB" id="A0A372ZXP7"/>
<organism evidence="5 6">
    <name type="scientific">Kitasatospora xanthocidica</name>
    <dbReference type="NCBI Taxonomy" id="83382"/>
    <lineage>
        <taxon>Bacteria</taxon>
        <taxon>Bacillati</taxon>
        <taxon>Actinomycetota</taxon>
        <taxon>Actinomycetes</taxon>
        <taxon>Kitasatosporales</taxon>
        <taxon>Streptomycetaceae</taxon>
        <taxon>Kitasatospora</taxon>
    </lineage>
</organism>
<dbReference type="NCBIfam" id="NF033747">
    <property type="entry name" value="class_E_sortase"/>
    <property type="match status" value="1"/>
</dbReference>
<keyword evidence="4" id="KW-0812">Transmembrane</keyword>